<dbReference type="EMBL" id="JACHFW010000004">
    <property type="protein sequence ID" value="MBB5264267.1"/>
    <property type="molecule type" value="Genomic_DNA"/>
</dbReference>
<dbReference type="PANTHER" id="PTHR34390:SF2">
    <property type="entry name" value="SUCCINATE TRANSPORTER SUBUNIT YJJP-RELATED"/>
    <property type="match status" value="1"/>
</dbReference>
<feature type="transmembrane region" description="Helical" evidence="7">
    <location>
        <begin position="231"/>
        <end position="251"/>
    </location>
</feature>
<keyword evidence="3 7" id="KW-0812">Transmembrane</keyword>
<dbReference type="InterPro" id="IPR010619">
    <property type="entry name" value="ThrE-like_N"/>
</dbReference>
<feature type="transmembrane region" description="Helical" evidence="7">
    <location>
        <begin position="172"/>
        <end position="191"/>
    </location>
</feature>
<dbReference type="GO" id="GO:0005886">
    <property type="term" value="C:plasma membrane"/>
    <property type="evidence" value="ECO:0007669"/>
    <property type="project" value="UniProtKB-SubCell"/>
</dbReference>
<name>A0A7W8HAS8_9FIRM</name>
<gene>
    <name evidence="9" type="ORF">HNP82_001378</name>
</gene>
<dbReference type="GO" id="GO:0022857">
    <property type="term" value="F:transmembrane transporter activity"/>
    <property type="evidence" value="ECO:0007669"/>
    <property type="project" value="InterPro"/>
</dbReference>
<feature type="transmembrane region" description="Helical" evidence="7">
    <location>
        <begin position="197"/>
        <end position="219"/>
    </location>
</feature>
<evidence type="ECO:0000256" key="7">
    <source>
        <dbReference type="SAM" id="Phobius"/>
    </source>
</evidence>
<evidence type="ECO:0000256" key="3">
    <source>
        <dbReference type="ARBA" id="ARBA00022692"/>
    </source>
</evidence>
<evidence type="ECO:0000256" key="1">
    <source>
        <dbReference type="ARBA" id="ARBA00004651"/>
    </source>
</evidence>
<comment type="caution">
    <text evidence="9">The sequence shown here is derived from an EMBL/GenBank/DDBJ whole genome shotgun (WGS) entry which is preliminary data.</text>
</comment>
<organism evidence="9 10">
    <name type="scientific">Catenibacillus scindens</name>
    <dbReference type="NCBI Taxonomy" id="673271"/>
    <lineage>
        <taxon>Bacteria</taxon>
        <taxon>Bacillati</taxon>
        <taxon>Bacillota</taxon>
        <taxon>Clostridia</taxon>
        <taxon>Lachnospirales</taxon>
        <taxon>Lachnospiraceae</taxon>
        <taxon>Catenibacillus</taxon>
    </lineage>
</organism>
<comment type="subcellular location">
    <subcellularLocation>
        <location evidence="1">Cell membrane</location>
        <topology evidence="1">Multi-pass membrane protein</topology>
    </subcellularLocation>
</comment>
<dbReference type="Pfam" id="PF06738">
    <property type="entry name" value="ThrE"/>
    <property type="match status" value="1"/>
</dbReference>
<evidence type="ECO:0000256" key="4">
    <source>
        <dbReference type="ARBA" id="ARBA00022989"/>
    </source>
</evidence>
<dbReference type="PANTHER" id="PTHR34390">
    <property type="entry name" value="UPF0442 PROTEIN YJJB-RELATED"/>
    <property type="match status" value="1"/>
</dbReference>
<dbReference type="AlphaFoldDB" id="A0A7W8HAS8"/>
<reference evidence="9 10" key="1">
    <citation type="submission" date="2020-08" db="EMBL/GenBank/DDBJ databases">
        <title>Genomic Encyclopedia of Type Strains, Phase IV (KMG-IV): sequencing the most valuable type-strain genomes for metagenomic binning, comparative biology and taxonomic classification.</title>
        <authorList>
            <person name="Goeker M."/>
        </authorList>
    </citation>
    <scope>NUCLEOTIDE SEQUENCE [LARGE SCALE GENOMIC DNA]</scope>
    <source>
        <strain evidence="9 10">DSM 106146</strain>
    </source>
</reference>
<evidence type="ECO:0000256" key="6">
    <source>
        <dbReference type="ARBA" id="ARBA00034125"/>
    </source>
</evidence>
<dbReference type="GO" id="GO:0015744">
    <property type="term" value="P:succinate transport"/>
    <property type="evidence" value="ECO:0007669"/>
    <property type="project" value="TreeGrafter"/>
</dbReference>
<evidence type="ECO:0000256" key="5">
    <source>
        <dbReference type="ARBA" id="ARBA00023136"/>
    </source>
</evidence>
<evidence type="ECO:0000259" key="8">
    <source>
        <dbReference type="Pfam" id="PF06738"/>
    </source>
</evidence>
<keyword evidence="10" id="KW-1185">Reference proteome</keyword>
<comment type="similarity">
    <text evidence="6">Belongs to the ThrE exporter (TC 2.A.79) family.</text>
</comment>
<keyword evidence="2" id="KW-1003">Cell membrane</keyword>
<protein>
    <submittedName>
        <fullName evidence="9">Uncharacterized membrane protein YjjP (DUF1212 family)</fullName>
    </submittedName>
</protein>
<dbReference type="RefSeq" id="WP_183772788.1">
    <property type="nucleotide sequence ID" value="NZ_CAWVEG010000116.1"/>
</dbReference>
<evidence type="ECO:0000313" key="9">
    <source>
        <dbReference type="EMBL" id="MBB5264267.1"/>
    </source>
</evidence>
<evidence type="ECO:0000256" key="2">
    <source>
        <dbReference type="ARBA" id="ARBA00022475"/>
    </source>
</evidence>
<feature type="domain" description="Threonine/serine exporter-like N-terminal" evidence="8">
    <location>
        <begin position="12"/>
        <end position="250"/>
    </location>
</feature>
<dbReference type="InterPro" id="IPR050539">
    <property type="entry name" value="ThrE_Dicarb/AminoAcid_Exp"/>
</dbReference>
<accession>A0A7W8HAS8</accession>
<proteinExistence type="inferred from homology"/>
<evidence type="ECO:0000313" key="10">
    <source>
        <dbReference type="Proteomes" id="UP000543642"/>
    </source>
</evidence>
<dbReference type="Proteomes" id="UP000543642">
    <property type="component" value="Unassembled WGS sequence"/>
</dbReference>
<sequence>MEKDTGRQVLDLVSMMGEELLKNGAEIARVQETMVIAGRAFGKSDVDVYAVSNGIFVTMHHDDQTRCTQVKYVPLSTPDLGKVARINQLSREICQGRYTLSQATDEMKKIAEDTGVSLGWQLGACALGSACFCYLFGGSVLDSLAAAPVGIILCLLQYAMGKARISKVMQTIFGSMAVTVGGILFALLFAGLNRDSITIGGLIILVPGVPLTTSIRDFFNGDYLSGTIRLIDALLVAICMAIGVGVVYRVFY</sequence>
<keyword evidence="5 7" id="KW-0472">Membrane</keyword>
<feature type="transmembrane region" description="Helical" evidence="7">
    <location>
        <begin position="118"/>
        <end position="137"/>
    </location>
</feature>
<keyword evidence="4 7" id="KW-1133">Transmembrane helix</keyword>